<feature type="region of interest" description="Disordered" evidence="3">
    <location>
        <begin position="33"/>
        <end position="105"/>
    </location>
</feature>
<organism evidence="4 5">
    <name type="scientific">Psychrobacter coccoides</name>
    <dbReference type="NCBI Taxonomy" id="2818440"/>
    <lineage>
        <taxon>Bacteria</taxon>
        <taxon>Pseudomonadati</taxon>
        <taxon>Pseudomonadota</taxon>
        <taxon>Gammaproteobacteria</taxon>
        <taxon>Moraxellales</taxon>
        <taxon>Moraxellaceae</taxon>
        <taxon>Psychrobacter</taxon>
    </lineage>
</organism>
<feature type="compositionally biased region" description="Basic and acidic residues" evidence="3">
    <location>
        <begin position="75"/>
        <end position="95"/>
    </location>
</feature>
<evidence type="ECO:0000313" key="4">
    <source>
        <dbReference type="EMBL" id="MBO1530168.1"/>
    </source>
</evidence>
<dbReference type="InterPro" id="IPR010126">
    <property type="entry name" value="Esterase_phb"/>
</dbReference>
<dbReference type="Pfam" id="PF10503">
    <property type="entry name" value="Esterase_PHB"/>
    <property type="match status" value="1"/>
</dbReference>
<proteinExistence type="predicted"/>
<dbReference type="PANTHER" id="PTHR43037:SF1">
    <property type="entry name" value="BLL1128 PROTEIN"/>
    <property type="match status" value="1"/>
</dbReference>
<dbReference type="PANTHER" id="PTHR43037">
    <property type="entry name" value="UNNAMED PRODUCT-RELATED"/>
    <property type="match status" value="1"/>
</dbReference>
<dbReference type="NCBIfam" id="TIGR01840">
    <property type="entry name" value="esterase_phb"/>
    <property type="match status" value="1"/>
</dbReference>
<dbReference type="InterPro" id="IPR050955">
    <property type="entry name" value="Plant_Biomass_Hydrol_Est"/>
</dbReference>
<dbReference type="InterPro" id="IPR029058">
    <property type="entry name" value="AB_hydrolase_fold"/>
</dbReference>
<evidence type="ECO:0000256" key="2">
    <source>
        <dbReference type="ARBA" id="ARBA00022801"/>
    </source>
</evidence>
<keyword evidence="5" id="KW-1185">Reference proteome</keyword>
<gene>
    <name evidence="4" type="ORF">J3492_02945</name>
</gene>
<comment type="caution">
    <text evidence="4">The sequence shown here is derived from an EMBL/GenBank/DDBJ whole genome shotgun (WGS) entry which is preliminary data.</text>
</comment>
<dbReference type="RefSeq" id="WP_207989692.1">
    <property type="nucleotide sequence ID" value="NZ_JAGBKM010000003.1"/>
</dbReference>
<keyword evidence="1" id="KW-0732">Signal</keyword>
<evidence type="ECO:0000256" key="1">
    <source>
        <dbReference type="ARBA" id="ARBA00022729"/>
    </source>
</evidence>
<evidence type="ECO:0000313" key="5">
    <source>
        <dbReference type="Proteomes" id="UP000664554"/>
    </source>
</evidence>
<feature type="compositionally biased region" description="Polar residues" evidence="3">
    <location>
        <begin position="33"/>
        <end position="56"/>
    </location>
</feature>
<dbReference type="EMBL" id="JAGBKM010000003">
    <property type="protein sequence ID" value="MBO1530168.1"/>
    <property type="molecule type" value="Genomic_DNA"/>
</dbReference>
<dbReference type="Proteomes" id="UP000664554">
    <property type="component" value="Unassembled WGS sequence"/>
</dbReference>
<feature type="compositionally biased region" description="Polar residues" evidence="3">
    <location>
        <begin position="96"/>
        <end position="105"/>
    </location>
</feature>
<reference evidence="4 5" key="1">
    <citation type="submission" date="2021-03" db="EMBL/GenBank/DDBJ databases">
        <authorList>
            <person name="Shang D.-D."/>
            <person name="Du Z.-J."/>
            <person name="Chen G.-J."/>
        </authorList>
    </citation>
    <scope>NUCLEOTIDE SEQUENCE [LARGE SCALE GENOMIC DNA]</scope>
    <source>
        <strain evidence="4 5">F1192</strain>
    </source>
</reference>
<evidence type="ECO:0000256" key="3">
    <source>
        <dbReference type="SAM" id="MobiDB-lite"/>
    </source>
</evidence>
<dbReference type="SUPFAM" id="SSF53474">
    <property type="entry name" value="alpha/beta-Hydrolases"/>
    <property type="match status" value="1"/>
</dbReference>
<accession>A0ABS3NLE8</accession>
<dbReference type="Gene3D" id="3.40.50.1820">
    <property type="entry name" value="alpha/beta hydrolase"/>
    <property type="match status" value="1"/>
</dbReference>
<name>A0ABS3NLE8_9GAMM</name>
<keyword evidence="2" id="KW-0378">Hydrolase</keyword>
<protein>
    <submittedName>
        <fullName evidence="4">PHB depolymerase family esterase</fullName>
    </submittedName>
</protein>
<sequence length="437" mass="48191">MDFSKFNITPPHLKEAMELMKSGRLKEATTLIQNNLSGNVSDSTTPDNTSNANTMKDVTPDRPTLQDSATTKKSKPTEKAKSTKTENRTTPEERANQSPNKLPDSIQSLTDKIKNFKIDLPSMIDINGMSAGLNTHIEPTIPENAQFLQGTFKSSQGSHDYRLYIPASYTQAVEQGLHVPLIVMLHGCTQSPEDFAVGTGMNELAEQYQCLIVYPAQPVSANPNRCWNWFKPTDQQQGQGEPAWLAELTQSIIKGYAVDPSRVYIAGLSAGAAMAVIMAETYPELYAAIGVHSGLAYRSATNLPSALMTMRKGSTSSPNLAPNQKFVPMIVFHGDQDQTVNIRNGEQIVEQAKLRLQAQKMTLDRQQHEIGSKKSYRITQLKVIDDKGLNQLEYWKIHGAGHNWAGGSSAGSYTDPKGPDASKEMMRFFLQHEQTTG</sequence>